<accession>D3T0V8</accession>
<reference evidence="3" key="1">
    <citation type="submission" date="2010-02" db="EMBL/GenBank/DDBJ databases">
        <title>Complete sequence of plasmid 1 of Natrialba magadii ATCC 43099.</title>
        <authorList>
            <consortium name="US DOE Joint Genome Institute"/>
            <person name="Lucas S."/>
            <person name="Copeland A."/>
            <person name="Lapidus A."/>
            <person name="Cheng J.-F."/>
            <person name="Bruce D."/>
            <person name="Goodwin L."/>
            <person name="Pitluck S."/>
            <person name="Davenport K."/>
            <person name="Saunders E."/>
            <person name="Detter J.C."/>
            <person name="Han C."/>
            <person name="Tapia R."/>
            <person name="Land M."/>
            <person name="Hauser L."/>
            <person name="Kyrpides N."/>
            <person name="Mikhailova N."/>
            <person name="De Castro R.E."/>
            <person name="Maupin-Furlow J.A."/>
            <person name="Woyke T."/>
        </authorList>
    </citation>
    <scope>NUCLEOTIDE SEQUENCE [LARGE SCALE GENOMIC DNA]</scope>
    <source>
        <strain evidence="3">ATCC 43099 / DSM 3394 / CCM 3739 / CIP 104546 / IAM 13178 / JCM 8861 / NBRC 102185 / NCIMB 2190 / MS3</strain>
        <plasmid evidence="3">pNMAG01</plasmid>
    </source>
</reference>
<dbReference type="AlphaFoldDB" id="D3T0V8"/>
<geneLocation type="plasmid" evidence="2 3">
    <name>pNMAG01</name>
</geneLocation>
<name>D3T0V8_NATMM</name>
<organism evidence="2 3">
    <name type="scientific">Natrialba magadii (strain ATCC 43099 / DSM 3394 / CCM 3739 / CIP 104546 / IAM 13178 / JCM 8861 / NBRC 102185 / NCIMB 2190 / MS3)</name>
    <name type="common">Natronobacterium magadii</name>
    <dbReference type="NCBI Taxonomy" id="547559"/>
    <lineage>
        <taxon>Archaea</taxon>
        <taxon>Methanobacteriati</taxon>
        <taxon>Methanobacteriota</taxon>
        <taxon>Stenosarchaea group</taxon>
        <taxon>Halobacteria</taxon>
        <taxon>Halobacteriales</taxon>
        <taxon>Natrialbaceae</taxon>
        <taxon>Natrialba</taxon>
    </lineage>
</organism>
<keyword evidence="3" id="KW-1185">Reference proteome</keyword>
<proteinExistence type="predicted"/>
<keyword evidence="1" id="KW-1133">Transmembrane helix</keyword>
<dbReference type="Proteomes" id="UP000001879">
    <property type="component" value="Plasmid pNMAG01"/>
</dbReference>
<evidence type="ECO:0000313" key="3">
    <source>
        <dbReference type="Proteomes" id="UP000001879"/>
    </source>
</evidence>
<evidence type="ECO:0000256" key="1">
    <source>
        <dbReference type="SAM" id="Phobius"/>
    </source>
</evidence>
<dbReference type="HOGENOM" id="CLU_2857184_0_0_2"/>
<feature type="transmembrane region" description="Helical" evidence="1">
    <location>
        <begin position="39"/>
        <end position="59"/>
    </location>
</feature>
<dbReference type="EMBL" id="CP001933">
    <property type="protein sequence ID" value="ADD07217.1"/>
    <property type="molecule type" value="Genomic_DNA"/>
</dbReference>
<sequence length="64" mass="7010">MCFGSKALVKRLMLIQLLRSCMGLSEFLNGDQITGKQAAIVFFAWLTIVIAVGVLMLLYTSNAV</sequence>
<gene>
    <name evidence="2" type="ordered locus">Nmag_3670</name>
</gene>
<keyword evidence="1" id="KW-0472">Membrane</keyword>
<reference evidence="2 3" key="2">
    <citation type="journal article" date="2012" name="BMC Genomics">
        <title>A comparative genomics perspective on the genetic content of the alkaliphilic haloarchaeon Natrialba magadii ATCC 43099T.</title>
        <authorList>
            <person name="Siddaramappa S."/>
            <person name="Challacombe J.F."/>
            <person name="Decastro R.E."/>
            <person name="Pfeiffer F."/>
            <person name="Sastre D.E."/>
            <person name="Gimenez M.I."/>
            <person name="Paggi R.A."/>
            <person name="Detter J.C."/>
            <person name="Davenport K.W."/>
            <person name="Goodwin L.A."/>
            <person name="Kyrpides N."/>
            <person name="Tapia R."/>
            <person name="Pitluck S."/>
            <person name="Lucas S."/>
            <person name="Woyke T."/>
            <person name="Maupin-Furlow J.A."/>
        </authorList>
    </citation>
    <scope>NUCLEOTIDE SEQUENCE [LARGE SCALE GENOMIC DNA]</scope>
    <source>
        <strain evidence="3">ATCC 43099 / DSM 3394 / CCM 3739 / CIP 104546 / IAM 13178 / JCM 8861 / NBRC 102185 / NCIMB 2190 / MS3</strain>
    </source>
</reference>
<protein>
    <submittedName>
        <fullName evidence="2">Uncharacterized protein</fullName>
    </submittedName>
</protein>
<dbReference type="KEGG" id="nmg:Nmag_3670"/>
<evidence type="ECO:0000313" key="2">
    <source>
        <dbReference type="EMBL" id="ADD07217.1"/>
    </source>
</evidence>
<keyword evidence="2" id="KW-0614">Plasmid</keyword>
<keyword evidence="1" id="KW-0812">Transmembrane</keyword>